<reference evidence="4" key="1">
    <citation type="journal article" date="2006" name="PLoS Biol.">
        <title>Macronuclear genome sequence of the ciliate Tetrahymena thermophila, a model eukaryote.</title>
        <authorList>
            <person name="Eisen J.A."/>
            <person name="Coyne R.S."/>
            <person name="Wu M."/>
            <person name="Wu D."/>
            <person name="Thiagarajan M."/>
            <person name="Wortman J.R."/>
            <person name="Badger J.H."/>
            <person name="Ren Q."/>
            <person name="Amedeo P."/>
            <person name="Jones K.M."/>
            <person name="Tallon L.J."/>
            <person name="Delcher A.L."/>
            <person name="Salzberg S.L."/>
            <person name="Silva J.C."/>
            <person name="Haas B.J."/>
            <person name="Majoros W.H."/>
            <person name="Farzad M."/>
            <person name="Carlton J.M."/>
            <person name="Smith R.K. Jr."/>
            <person name="Garg J."/>
            <person name="Pearlman R.E."/>
            <person name="Karrer K.M."/>
            <person name="Sun L."/>
            <person name="Manning G."/>
            <person name="Elde N.C."/>
            <person name="Turkewitz A.P."/>
            <person name="Asai D.J."/>
            <person name="Wilkes D.E."/>
            <person name="Wang Y."/>
            <person name="Cai H."/>
            <person name="Collins K."/>
            <person name="Stewart B.A."/>
            <person name="Lee S.R."/>
            <person name="Wilamowska K."/>
            <person name="Weinberg Z."/>
            <person name="Ruzzo W.L."/>
            <person name="Wloga D."/>
            <person name="Gaertig J."/>
            <person name="Frankel J."/>
            <person name="Tsao C.-C."/>
            <person name="Gorovsky M.A."/>
            <person name="Keeling P.J."/>
            <person name="Waller R.F."/>
            <person name="Patron N.J."/>
            <person name="Cherry J.M."/>
            <person name="Stover N.A."/>
            <person name="Krieger C.J."/>
            <person name="del Toro C."/>
            <person name="Ryder H.F."/>
            <person name="Williamson S.C."/>
            <person name="Barbeau R.A."/>
            <person name="Hamilton E.P."/>
            <person name="Orias E."/>
        </authorList>
    </citation>
    <scope>NUCLEOTIDE SEQUENCE [LARGE SCALE GENOMIC DNA]</scope>
    <source>
        <strain evidence="4">SB210</strain>
    </source>
</reference>
<feature type="coiled-coil region" evidence="1">
    <location>
        <begin position="26"/>
        <end position="53"/>
    </location>
</feature>
<name>Q23R45_TETTS</name>
<evidence type="ECO:0000256" key="1">
    <source>
        <dbReference type="SAM" id="Coils"/>
    </source>
</evidence>
<keyword evidence="2" id="KW-1133">Transmembrane helix</keyword>
<keyword evidence="2 3" id="KW-0812">Transmembrane</keyword>
<organism evidence="3 4">
    <name type="scientific">Tetrahymena thermophila (strain SB210)</name>
    <dbReference type="NCBI Taxonomy" id="312017"/>
    <lineage>
        <taxon>Eukaryota</taxon>
        <taxon>Sar</taxon>
        <taxon>Alveolata</taxon>
        <taxon>Ciliophora</taxon>
        <taxon>Intramacronucleata</taxon>
        <taxon>Oligohymenophorea</taxon>
        <taxon>Hymenostomatida</taxon>
        <taxon>Tetrahymenina</taxon>
        <taxon>Tetrahymenidae</taxon>
        <taxon>Tetrahymena</taxon>
    </lineage>
</organism>
<keyword evidence="4" id="KW-1185">Reference proteome</keyword>
<dbReference type="AlphaFoldDB" id="Q23R45"/>
<dbReference type="InParanoid" id="Q23R45"/>
<evidence type="ECO:0000256" key="2">
    <source>
        <dbReference type="SAM" id="Phobius"/>
    </source>
</evidence>
<gene>
    <name evidence="3" type="ORF">TTHERM_00849390</name>
</gene>
<dbReference type="HOGENOM" id="CLU_297806_0_0_1"/>
<accession>Q23R45</accession>
<feature type="transmembrane region" description="Helical" evidence="2">
    <location>
        <begin position="1012"/>
        <end position="1035"/>
    </location>
</feature>
<proteinExistence type="predicted"/>
<evidence type="ECO:0000313" key="4">
    <source>
        <dbReference type="Proteomes" id="UP000009168"/>
    </source>
</evidence>
<keyword evidence="2" id="KW-0472">Membrane</keyword>
<protein>
    <submittedName>
        <fullName evidence="3">Transmembrane protein, putative</fullName>
    </submittedName>
</protein>
<evidence type="ECO:0000313" key="3">
    <source>
        <dbReference type="EMBL" id="EAR98996.2"/>
    </source>
</evidence>
<dbReference type="RefSeq" id="XP_001019241.2">
    <property type="nucleotide sequence ID" value="XM_001019241.2"/>
</dbReference>
<keyword evidence="1" id="KW-0175">Coiled coil</keyword>
<dbReference type="EMBL" id="GG662645">
    <property type="protein sequence ID" value="EAR98996.2"/>
    <property type="molecule type" value="Genomic_DNA"/>
</dbReference>
<sequence>MENMNQSITELYQLQKCFQKFNPFEIQIVRRLIDQVRNKVEKEEQKKIKSISEESSNQLKLNKINFLNVIKFDEKLSIAYSQFLNCLIQKRKILSTINQDIVNLDSFENQASQLIKDRDILKSSIDQLVKQNSSQNQLLRLCKIFDFVLDIDDFFQRKIQFLIQFNLQTVIPFYSLEQGAVYVSLINLGIIKKVSKNFDKVVQLLTNKEYIGKNINFIQPDALAQHHDSIIKNCIQSKVISKQITNYPLLIGKDKNNWAVPYSIKMQITMIGLEDFGVCSIIQQIKDSSYYLMTTADLGFKSLIMSQSFYQKIFSTCYRPIELNNIKFSHVIPILGSLFDNNNESSEFQTILIKPLFKEQIKNPIQILNNPLLFQQLMDLDIHLIQGKYIHIQNTYISFIYIVIFSCEPVTYLSSKKEALKEFRKEIQVNYQTDMYNDVNIDFIQPEFSATKDEQEEYQINHFYNLTKLTMFKKRLENITYASRLQKIIRQNRLKIKQMYKAQQELALQQSQFSDSYFKIHDFDNQFSKMDEIQEIEACNLSSINNSNLLKSSSSNNLLLSNRKNSTSVDQQSFNQQASKSSNWKNVLYGIEQLIFDSQKQEKLIFAEKKMRQLKNKNFILKNMPIDQNKYAKLDDDDKIEQEQESNSSIDVSDLFNQNEKNDKYAEGSVNNSIGKKKQQKDQLVASIYQKKQVPKIFYSGYLLDLVLLALVIVSTSMSYVDQKNFVQEYQNRDKIFTDIINFKKLIHDQIANIFIEDGFFKDYFQLSGTDFQNQFLTSIANAQTDNIKQYKTILENLFINYQNEIYIDEVLSYETNYNTLRESQKLISVFSNFNQHKFTYLFYEIGSQEYTFNYTQSYQQQLLTQYYDDIKTQMGSFMQSYQKFSDSSFMRQKINNITYLIDSSMCDQLQLYSSILLQYNQTDFTQCVWLYEATQNSGFYISTKRYSDVQLQLLNQFNSNLTAQQQQAYLDKYFQQNSISDQYYELKILDQISQIIVYLIRSQQQNLFDTINLIIIMSTVFQLLLVINVSYFIVKHMFQKLQNQYLNVRKFLTLIEYDIIVENPYFISYLKKEI</sequence>
<dbReference type="Proteomes" id="UP000009168">
    <property type="component" value="Unassembled WGS sequence"/>
</dbReference>
<dbReference type="KEGG" id="tet:TTHERM_00849390"/>
<dbReference type="GeneID" id="7841722"/>